<dbReference type="EMBL" id="AWWV01008894">
    <property type="protein sequence ID" value="OMO88838.1"/>
    <property type="molecule type" value="Genomic_DNA"/>
</dbReference>
<reference evidence="1 2" key="1">
    <citation type="submission" date="2013-09" db="EMBL/GenBank/DDBJ databases">
        <title>Corchorus capsularis genome sequencing.</title>
        <authorList>
            <person name="Alam M."/>
            <person name="Haque M.S."/>
            <person name="Islam M.S."/>
            <person name="Emdad E.M."/>
            <person name="Islam M.M."/>
            <person name="Ahmed B."/>
            <person name="Halim A."/>
            <person name="Hossen Q.M.M."/>
            <person name="Hossain M.Z."/>
            <person name="Ahmed R."/>
            <person name="Khan M.M."/>
            <person name="Islam R."/>
            <person name="Rashid M.M."/>
            <person name="Khan S.A."/>
            <person name="Rahman M.S."/>
            <person name="Alam M."/>
        </authorList>
    </citation>
    <scope>NUCLEOTIDE SEQUENCE [LARGE SCALE GENOMIC DNA]</scope>
    <source>
        <strain evidence="2">cv. CVL-1</strain>
        <tissue evidence="1">Whole seedling</tissue>
    </source>
</reference>
<dbReference type="AlphaFoldDB" id="A0A1R3J1Y2"/>
<proteinExistence type="predicted"/>
<name>A0A1R3J1Y2_COCAP</name>
<comment type="caution">
    <text evidence="1">The sequence shown here is derived from an EMBL/GenBank/DDBJ whole genome shotgun (WGS) entry which is preliminary data.</text>
</comment>
<protein>
    <submittedName>
        <fullName evidence="1">Uncharacterized protein</fullName>
    </submittedName>
</protein>
<dbReference type="Gramene" id="OMO88838">
    <property type="protein sequence ID" value="OMO88838"/>
    <property type="gene ID" value="CCACVL1_08174"/>
</dbReference>
<evidence type="ECO:0000313" key="1">
    <source>
        <dbReference type="EMBL" id="OMO88838.1"/>
    </source>
</evidence>
<evidence type="ECO:0000313" key="2">
    <source>
        <dbReference type="Proteomes" id="UP000188268"/>
    </source>
</evidence>
<organism evidence="1 2">
    <name type="scientific">Corchorus capsularis</name>
    <name type="common">Jute</name>
    <dbReference type="NCBI Taxonomy" id="210143"/>
    <lineage>
        <taxon>Eukaryota</taxon>
        <taxon>Viridiplantae</taxon>
        <taxon>Streptophyta</taxon>
        <taxon>Embryophyta</taxon>
        <taxon>Tracheophyta</taxon>
        <taxon>Spermatophyta</taxon>
        <taxon>Magnoliopsida</taxon>
        <taxon>eudicotyledons</taxon>
        <taxon>Gunneridae</taxon>
        <taxon>Pentapetalae</taxon>
        <taxon>rosids</taxon>
        <taxon>malvids</taxon>
        <taxon>Malvales</taxon>
        <taxon>Malvaceae</taxon>
        <taxon>Grewioideae</taxon>
        <taxon>Apeibeae</taxon>
        <taxon>Corchorus</taxon>
    </lineage>
</organism>
<gene>
    <name evidence="1" type="ORF">CCACVL1_08174</name>
</gene>
<keyword evidence="2" id="KW-1185">Reference proteome</keyword>
<dbReference type="Proteomes" id="UP000188268">
    <property type="component" value="Unassembled WGS sequence"/>
</dbReference>
<accession>A0A1R3J1Y2</accession>
<sequence length="39" mass="4647">MGSKIKGWSVEWRETINDQWLLRFLLAAQARPEPIDDYL</sequence>